<sequence>MRQFSILLVGILNWMTYIVICQENNKLKPKDVLQDSWNYITSHLPSPDAQSTVKNQGNGIVPAMGIFADGNANIPLIALQSEPQSAVQSTAQLVPEFIAQPATIQPAAEPASQPVADLPTQFTTDSIAQSSKSASQINALGNAPPMDSGTQNTVSPASVVAPMAPATPIPPILPTPPEFPSIQPAPDTGKIMPEVNNMPPVAAPVVPVATYSPPLPPSPPSPPSIEPTVSPTFLPSSSSEAFTSTSILSTTSTAISISSTTTSFSATRSAPPAASPNTANLIIQNSNLSLYLVSFFLMYVLFF</sequence>
<gene>
    <name evidence="3" type="ORF">G6F51_003879</name>
</gene>
<feature type="signal peptide" evidence="2">
    <location>
        <begin position="1"/>
        <end position="21"/>
    </location>
</feature>
<feature type="region of interest" description="Disordered" evidence="1">
    <location>
        <begin position="128"/>
        <end position="155"/>
    </location>
</feature>
<dbReference type="OMA" id="HAPSSSX"/>
<evidence type="ECO:0000256" key="2">
    <source>
        <dbReference type="SAM" id="SignalP"/>
    </source>
</evidence>
<evidence type="ECO:0000313" key="4">
    <source>
        <dbReference type="Proteomes" id="UP000717996"/>
    </source>
</evidence>
<proteinExistence type="predicted"/>
<comment type="caution">
    <text evidence="3">The sequence shown here is derived from an EMBL/GenBank/DDBJ whole genome shotgun (WGS) entry which is preliminary data.</text>
</comment>
<feature type="compositionally biased region" description="Low complexity" evidence="1">
    <location>
        <begin position="128"/>
        <end position="137"/>
    </location>
</feature>
<dbReference type="EMBL" id="JAANIT010000402">
    <property type="protein sequence ID" value="KAG1548079.1"/>
    <property type="molecule type" value="Genomic_DNA"/>
</dbReference>
<evidence type="ECO:0000313" key="3">
    <source>
        <dbReference type="EMBL" id="KAG1548079.1"/>
    </source>
</evidence>
<evidence type="ECO:0000256" key="1">
    <source>
        <dbReference type="SAM" id="MobiDB-lite"/>
    </source>
</evidence>
<reference evidence="3" key="1">
    <citation type="journal article" date="2020" name="Microb. Genom.">
        <title>Genetic diversity of clinical and environmental Mucorales isolates obtained from an investigation of mucormycosis cases among solid organ transplant recipients.</title>
        <authorList>
            <person name="Nguyen M.H."/>
            <person name="Kaul D."/>
            <person name="Muto C."/>
            <person name="Cheng S.J."/>
            <person name="Richter R.A."/>
            <person name="Bruno V.M."/>
            <person name="Liu G."/>
            <person name="Beyhan S."/>
            <person name="Sundermann A.J."/>
            <person name="Mounaud S."/>
            <person name="Pasculle A.W."/>
            <person name="Nierman W.C."/>
            <person name="Driscoll E."/>
            <person name="Cumbie R."/>
            <person name="Clancy C.J."/>
            <person name="Dupont C.L."/>
        </authorList>
    </citation>
    <scope>NUCLEOTIDE SEQUENCE</scope>
    <source>
        <strain evidence="3">GL16</strain>
    </source>
</reference>
<dbReference type="AlphaFoldDB" id="A0A9P7CE11"/>
<dbReference type="OrthoDB" id="2282362at2759"/>
<accession>A0A9P7CE11</accession>
<feature type="chain" id="PRO_5040454667" evidence="2">
    <location>
        <begin position="22"/>
        <end position="303"/>
    </location>
</feature>
<name>A0A9P7CE11_RHIOR</name>
<protein>
    <submittedName>
        <fullName evidence="3">Uncharacterized protein</fullName>
    </submittedName>
</protein>
<organism evidence="3 4">
    <name type="scientific">Rhizopus oryzae</name>
    <name type="common">Mucormycosis agent</name>
    <name type="synonym">Rhizopus arrhizus var. delemar</name>
    <dbReference type="NCBI Taxonomy" id="64495"/>
    <lineage>
        <taxon>Eukaryota</taxon>
        <taxon>Fungi</taxon>
        <taxon>Fungi incertae sedis</taxon>
        <taxon>Mucoromycota</taxon>
        <taxon>Mucoromycotina</taxon>
        <taxon>Mucoromycetes</taxon>
        <taxon>Mucorales</taxon>
        <taxon>Mucorineae</taxon>
        <taxon>Rhizopodaceae</taxon>
        <taxon>Rhizopus</taxon>
    </lineage>
</organism>
<dbReference type="Proteomes" id="UP000717996">
    <property type="component" value="Unassembled WGS sequence"/>
</dbReference>
<keyword evidence="2" id="KW-0732">Signal</keyword>